<protein>
    <submittedName>
        <fullName evidence="1">Uncharacterized protein (DUF952 family)</fullName>
    </submittedName>
</protein>
<dbReference type="Gene3D" id="3.20.170.20">
    <property type="entry name" value="Protein of unknown function DUF952"/>
    <property type="match status" value="1"/>
</dbReference>
<dbReference type="Pfam" id="PF06108">
    <property type="entry name" value="DUF952"/>
    <property type="match status" value="1"/>
</dbReference>
<dbReference type="SUPFAM" id="SSF56399">
    <property type="entry name" value="ADP-ribosylation"/>
    <property type="match status" value="1"/>
</dbReference>
<dbReference type="AlphaFoldDB" id="A0A7X0C3I8"/>
<dbReference type="InterPro" id="IPR009297">
    <property type="entry name" value="DUF952"/>
</dbReference>
<proteinExistence type="predicted"/>
<dbReference type="Proteomes" id="UP000583800">
    <property type="component" value="Unassembled WGS sequence"/>
</dbReference>
<reference evidence="1 2" key="1">
    <citation type="submission" date="2020-08" db="EMBL/GenBank/DDBJ databases">
        <title>Sequencing the genomes of 1000 actinobacteria strains.</title>
        <authorList>
            <person name="Klenk H.-P."/>
        </authorList>
    </citation>
    <scope>NUCLEOTIDE SEQUENCE [LARGE SCALE GENOMIC DNA]</scope>
    <source>
        <strain evidence="1 2">DSM 45913</strain>
    </source>
</reference>
<evidence type="ECO:0000313" key="1">
    <source>
        <dbReference type="EMBL" id="MBB6347528.1"/>
    </source>
</evidence>
<name>A0A7X0C3I8_9ACTN</name>
<evidence type="ECO:0000313" key="2">
    <source>
        <dbReference type="Proteomes" id="UP000583800"/>
    </source>
</evidence>
<organism evidence="1 2">
    <name type="scientific">Nonomuraea muscovyensis</name>
    <dbReference type="NCBI Taxonomy" id="1124761"/>
    <lineage>
        <taxon>Bacteria</taxon>
        <taxon>Bacillati</taxon>
        <taxon>Actinomycetota</taxon>
        <taxon>Actinomycetes</taxon>
        <taxon>Streptosporangiales</taxon>
        <taxon>Streptosporangiaceae</taxon>
        <taxon>Nonomuraea</taxon>
    </lineage>
</organism>
<sequence length="101" mass="10915">MTILHLALADDWAAARATGDYRVSTLGRTLDQEGFIHCSRDHDQLRDVHAAHYGHVTAPLLVLQIDPAGLDVRVEGGFPHVYGPIPLEAVTAVHPYEPAAG</sequence>
<dbReference type="EMBL" id="JACHJB010000002">
    <property type="protein sequence ID" value="MBB6347528.1"/>
    <property type="molecule type" value="Genomic_DNA"/>
</dbReference>
<comment type="caution">
    <text evidence="1">The sequence shown here is derived from an EMBL/GenBank/DDBJ whole genome shotgun (WGS) entry which is preliminary data.</text>
</comment>
<dbReference type="RefSeq" id="WP_185085451.1">
    <property type="nucleotide sequence ID" value="NZ_JACHJB010000002.1"/>
</dbReference>
<accession>A0A7X0C3I8</accession>
<keyword evidence="2" id="KW-1185">Reference proteome</keyword>
<gene>
    <name evidence="1" type="ORF">FHU36_004073</name>
</gene>